<dbReference type="VEuPathDB" id="FungiDB:AJ78_06023"/>
<evidence type="ECO:0000256" key="2">
    <source>
        <dbReference type="ARBA" id="ARBA00004173"/>
    </source>
</evidence>
<dbReference type="OrthoDB" id="271881at2759"/>
<reference evidence="9 10" key="1">
    <citation type="submission" date="2015-07" db="EMBL/GenBank/DDBJ databases">
        <title>Emmonsia species relationships and genome sequence.</title>
        <authorList>
            <consortium name="The Broad Institute Genomics Platform"/>
            <person name="Cuomo C.A."/>
            <person name="Munoz J.F."/>
            <person name="Imamovic A."/>
            <person name="Priest M.E."/>
            <person name="Young S."/>
            <person name="Clay O.K."/>
            <person name="McEwen J.G."/>
        </authorList>
    </citation>
    <scope>NUCLEOTIDE SEQUENCE [LARGE SCALE GENOMIC DNA]</scope>
    <source>
        <strain evidence="9 10">UAMH 9510</strain>
    </source>
</reference>
<proteinExistence type="inferred from homology"/>
<comment type="caution">
    <text evidence="9">The sequence shown here is derived from an EMBL/GenBank/DDBJ whole genome shotgun (WGS) entry which is preliminary data.</text>
</comment>
<evidence type="ECO:0000259" key="8">
    <source>
        <dbReference type="Pfam" id="PF14881"/>
    </source>
</evidence>
<evidence type="ECO:0000256" key="6">
    <source>
        <dbReference type="ARBA" id="ARBA00023128"/>
    </source>
</evidence>
<evidence type="ECO:0000256" key="4">
    <source>
        <dbReference type="ARBA" id="ARBA00014097"/>
    </source>
</evidence>
<feature type="domain" description="Misato Segment II tubulin-like" evidence="7">
    <location>
        <begin position="2"/>
        <end position="114"/>
    </location>
</feature>
<evidence type="ECO:0000313" key="9">
    <source>
        <dbReference type="EMBL" id="OJD13539.1"/>
    </source>
</evidence>
<dbReference type="Pfam" id="PF14881">
    <property type="entry name" value="Tubulin_3"/>
    <property type="match status" value="1"/>
</dbReference>
<dbReference type="PANTHER" id="PTHR13391">
    <property type="entry name" value="MITOCHONDRIAL DISTRIBUTION REGULATOR MISATO"/>
    <property type="match status" value="1"/>
</dbReference>
<dbReference type="Pfam" id="PF10644">
    <property type="entry name" value="Misat_Tub_SegII"/>
    <property type="match status" value="1"/>
</dbReference>
<dbReference type="GO" id="GO:0007005">
    <property type="term" value="P:mitochondrion organization"/>
    <property type="evidence" value="ECO:0007669"/>
    <property type="project" value="InterPro"/>
</dbReference>
<dbReference type="SUPFAM" id="SSF52490">
    <property type="entry name" value="Tubulin nucleotide-binding domain-like"/>
    <property type="match status" value="1"/>
</dbReference>
<dbReference type="InterPro" id="IPR049942">
    <property type="entry name" value="DML1/Misato"/>
</dbReference>
<dbReference type="AlphaFoldDB" id="A0A1J9Q049"/>
<dbReference type="InterPro" id="IPR036525">
    <property type="entry name" value="Tubulin/FtsZ_GTPase_sf"/>
</dbReference>
<dbReference type="STRING" id="1447872.A0A1J9Q049"/>
<evidence type="ECO:0000256" key="1">
    <source>
        <dbReference type="ARBA" id="ARBA00003757"/>
    </source>
</evidence>
<organism evidence="9 10">
    <name type="scientific">Emergomyces pasteurianus Ep9510</name>
    <dbReference type="NCBI Taxonomy" id="1447872"/>
    <lineage>
        <taxon>Eukaryota</taxon>
        <taxon>Fungi</taxon>
        <taxon>Dikarya</taxon>
        <taxon>Ascomycota</taxon>
        <taxon>Pezizomycotina</taxon>
        <taxon>Eurotiomycetes</taxon>
        <taxon>Eurotiomycetidae</taxon>
        <taxon>Onygenales</taxon>
        <taxon>Ajellomycetaceae</taxon>
        <taxon>Emergomyces</taxon>
    </lineage>
</organism>
<keyword evidence="6" id="KW-0496">Mitochondrion</keyword>
<dbReference type="InterPro" id="IPR019605">
    <property type="entry name" value="Misato_II_tubulin-like"/>
</dbReference>
<evidence type="ECO:0000313" key="10">
    <source>
        <dbReference type="Proteomes" id="UP000182235"/>
    </source>
</evidence>
<feature type="domain" description="DML1/Misato tubulin" evidence="8">
    <location>
        <begin position="120"/>
        <end position="303"/>
    </location>
</feature>
<gene>
    <name evidence="9" type="ORF">AJ78_06023</name>
</gene>
<accession>A0A1J9Q049</accession>
<name>A0A1J9Q049_9EURO</name>
<evidence type="ECO:0000259" key="7">
    <source>
        <dbReference type="Pfam" id="PF10644"/>
    </source>
</evidence>
<sequence length="508" mass="57279">MHEILTLQLGQRSNYLATHFWNFQESYFTYSPDEESPIDHDVHFRPGIGANGAETFTPRTVIYDLKGGFGTLQKYNALYGLEADPGLPRGLWDGNEVVHQEPTIPQTEYQKNLDLGLPLPQLTAGLVRYWSDFNKVYYHPRSIVQLNEYELNSQLMPFESWEIGEDLFSTLDREHDILDRDFRVFAEECDQMQGIQIFSGTDDAWGGFAARYVDRLRDEFGKKNIWFWGLENGARVQLPMHAIASANLAKSVNEISPQTSAYIPILDPPRKIPTYVHTDLQSEWYSSALASTAVESATLPTRLRSHRGATSWLLAQEFPRKIFNLQATIISEQDQLSDITSRQDKKSPTAEDEVEPDDILLEGFDLDFSWANSARAKKLHVFGQVQISRGFDAQRSLGSELLLSQPSHSQTLRFPGSLQTYRIPLSLPLLDSFPSDLFTGRGSPSSGLSIRASLSTTTQIGDKVKDLQKLASRLIGIDEREALVNGLGEISEAYQEQWESDSDSGNDD</sequence>
<dbReference type="Proteomes" id="UP000182235">
    <property type="component" value="Unassembled WGS sequence"/>
</dbReference>
<dbReference type="GO" id="GO:0005739">
    <property type="term" value="C:mitochondrion"/>
    <property type="evidence" value="ECO:0007669"/>
    <property type="project" value="UniProtKB-SubCell"/>
</dbReference>
<keyword evidence="10" id="KW-1185">Reference proteome</keyword>
<dbReference type="CDD" id="cd06060">
    <property type="entry name" value="misato"/>
    <property type="match status" value="1"/>
</dbReference>
<comment type="subcellular location">
    <subcellularLocation>
        <location evidence="2">Mitochondrion</location>
    </subcellularLocation>
</comment>
<dbReference type="EMBL" id="LGRN01000291">
    <property type="protein sequence ID" value="OJD13539.1"/>
    <property type="molecule type" value="Genomic_DNA"/>
</dbReference>
<dbReference type="PANTHER" id="PTHR13391:SF0">
    <property type="entry name" value="PROTEIN MISATO HOMOLOG 1"/>
    <property type="match status" value="1"/>
</dbReference>
<dbReference type="Gene3D" id="3.40.50.1440">
    <property type="entry name" value="Tubulin/FtsZ, GTPase domain"/>
    <property type="match status" value="1"/>
</dbReference>
<protein>
    <recommendedName>
        <fullName evidence="4">Protein DML1</fullName>
    </recommendedName>
    <alternativeName>
        <fullName evidence="5">Protein dml1</fullName>
    </alternativeName>
</protein>
<evidence type="ECO:0000256" key="3">
    <source>
        <dbReference type="ARBA" id="ARBA00008507"/>
    </source>
</evidence>
<evidence type="ECO:0000256" key="5">
    <source>
        <dbReference type="ARBA" id="ARBA00022030"/>
    </source>
</evidence>
<dbReference type="InterPro" id="IPR029209">
    <property type="entry name" value="DML1/Misato_tubulin"/>
</dbReference>
<comment type="function">
    <text evidence="1">Involved in the partitioning of the mitochondrial organelle and mitochondrial DNA (mtDNA) inheritance.</text>
</comment>
<comment type="similarity">
    <text evidence="3">Belongs to the misato family.</text>
</comment>